<dbReference type="OrthoDB" id="2431483at2"/>
<dbReference type="RefSeq" id="WP_111146124.1">
    <property type="nucleotide sequence ID" value="NZ_QKRB01000038.1"/>
</dbReference>
<dbReference type="AlphaFoldDB" id="A0A2W1LEB4"/>
<dbReference type="EMBL" id="QKRB01000038">
    <property type="protein sequence ID" value="PZD96430.1"/>
    <property type="molecule type" value="Genomic_DNA"/>
</dbReference>
<evidence type="ECO:0000313" key="1">
    <source>
        <dbReference type="EMBL" id="PZD96430.1"/>
    </source>
</evidence>
<name>A0A2W1LEB4_9BACL</name>
<dbReference type="Proteomes" id="UP000249522">
    <property type="component" value="Unassembled WGS sequence"/>
</dbReference>
<gene>
    <name evidence="1" type="ORF">DNH61_07940</name>
</gene>
<evidence type="ECO:0000313" key="2">
    <source>
        <dbReference type="Proteomes" id="UP000249522"/>
    </source>
</evidence>
<evidence type="ECO:0008006" key="3">
    <source>
        <dbReference type="Google" id="ProtNLM"/>
    </source>
</evidence>
<proteinExistence type="predicted"/>
<protein>
    <recommendedName>
        <fullName evidence="3">DUF4901 domain-containing protein</fullName>
    </recommendedName>
</protein>
<keyword evidence="2" id="KW-1185">Reference proteome</keyword>
<organism evidence="1 2">
    <name type="scientific">Paenibacillus sambharensis</name>
    <dbReference type="NCBI Taxonomy" id="1803190"/>
    <lineage>
        <taxon>Bacteria</taxon>
        <taxon>Bacillati</taxon>
        <taxon>Bacillota</taxon>
        <taxon>Bacilli</taxon>
        <taxon>Bacillales</taxon>
        <taxon>Paenibacillaceae</taxon>
        <taxon>Paenibacillus</taxon>
    </lineage>
</organism>
<comment type="caution">
    <text evidence="1">The sequence shown here is derived from an EMBL/GenBank/DDBJ whole genome shotgun (WGS) entry which is preliminary data.</text>
</comment>
<sequence>MEKKMMEWIAYTESRIDLSAYKLHACAIRRSHNFLSETLYTLEMEWFPINRDGRSQDGYNPPGTAIIELDLAAMQFTKILYVGGVSLSSGPVIEAGSAEAAAAWIERETGLQYRQQFCLSKQTGNEYQFSACYEGIPISPQARIDLKLDQTGKLVMYSRHGRFAAADEITPEPFTLTLDEEVQQIAAGQLRRLTVPANKTRKWLAVYGLEEVYIAQDRKTLIPIRTDIDEAARCDVNERMEWESPLEHPYERRPLNLTRHPVTVEQVLEREPDPDMRLLTPEERELARHAVLGLLRSKYPEDSGRWNMVSLSVRHGYVIAKLKVPDDWRFPGIKMIVHIDRVSMEVVNWMDTLSFLDLYDDYEPADYDEPLSLEEACRRLHDKLRLDPVYVYDFELRKYRLCGKLDSDYGVLAHSGEVISLQDL</sequence>
<reference evidence="1 2" key="1">
    <citation type="submission" date="2018-06" db="EMBL/GenBank/DDBJ databases">
        <title>Paenibacillus imtechensis sp. nov.</title>
        <authorList>
            <person name="Pinnaka A.K."/>
            <person name="Singh H."/>
            <person name="Kaur M."/>
        </authorList>
    </citation>
    <scope>NUCLEOTIDE SEQUENCE [LARGE SCALE GENOMIC DNA]</scope>
    <source>
        <strain evidence="1 2">SMB1</strain>
    </source>
</reference>
<accession>A0A2W1LEB4</accession>